<gene>
    <name evidence="4" type="ORF">TeGR_g256</name>
</gene>
<feature type="compositionally biased region" description="Pro residues" evidence="3">
    <location>
        <begin position="273"/>
        <end position="285"/>
    </location>
</feature>
<dbReference type="Proteomes" id="UP001165060">
    <property type="component" value="Unassembled WGS sequence"/>
</dbReference>
<evidence type="ECO:0000256" key="1">
    <source>
        <dbReference type="ARBA" id="ARBA00022737"/>
    </source>
</evidence>
<dbReference type="InterPro" id="IPR011989">
    <property type="entry name" value="ARM-like"/>
</dbReference>
<sequence length="1613" mass="174192">MSSSAEPAPTPTPHQPIHLNPPAFSTASQKAAALRVSDPTDFLSSCLELVDTAVNPNSPKRPKLTYQLIQAAVQLLPLLPVPSHYDDTPEPPSPEPQKRSQRRSSAAALLLPKRPTPALSFLLLFTAAGSSKDPLYSPLLNLQAQISSSKLTHPGAFGTATHDSELSCPDFRVPPDLLEYLLAVDSYTEAFVCRCLSLASLHPPLRIQMLAGRATARLLGLVERPVFWEAQERDAALKRKAEQEEQEKRQSELKGILDEAADAAGPDDDESTPSPPPAAPALKLPPCPAPLQISSLAGSQCLLELQNFPELTSALKELPPHTPADAASCALGVFLSLFLSAHPEHMRLVAKENKRKEAWDHTAHGVQRLTRKVKKAEEKIKSLEALVDYEAVEEKETLKVELEKDKKDLRIAGKREEEVKGKYDQTANGLEASCEKINAYLVNISQLLDSDAAAQTLAASMLTASMEAISSLVTKGGRRTLWSSLHVIGCMCRSKTKTLRGRETNREVQRTVLESGLFAHIVDTFNELLVDDSERGGGFGLAEWRHCLEVLYWCLKDNAAGVAVARDMKLIETLFQLACVELPFGDYDDDTGEDGEDEEEDLSGSEYEEEEEEEGGGGEEGEGEGDGEEEGGAGRGGEEEFRPFSSFYSLPPSHHQDPHITIHQPPGSQYTEQLEYHYCSRCLVPKNCKTALRGKFKVSDNDGCIYATHVLAIIFSLDPESQGTVLNFSFPLGLVDGLQIASMINKAHMKELLEGARAYFWEVGVEIEAEEKKGGEEAGAMIQNFFNDESTISQSQATGSLDALLDGGGSVASGTQESESVTTATTGAALSLTSGKSEANPTPTYPAISILTAILHNRLTNKCWGNATSAAAALAQLCLRSPHWSDRNPSLCPTPHEHLAVQETGTLSYEIAQAIVASGGDTALAYGLSLLQGGQGVGEGGGGDSDREALLSATGPDGTTTLQQMLTLMGRLTLSHEDLRDSIGNAIVKDKTQAASVPGSRAGGSRSSKHSRQSSRHPATPLPTPATLESAFKVMIESMINGVRVFTGQGMDGMNLTHSSSEVNFCDLNIKIEACCAIGSLCEGHGGGVVSFAEVGMPALRALVTHAQKQNPPELQAQACRCMYSTAVLKVVKQRLSIELKALASLLVLMHSDEPDVVIFSCCAVQRICEECYPAQQFIAQHKGLLPFVRICSGNWASSYLVPHITRVLLRGDNEEKKSAVYAFSHLLQHNTVNRDVMVETGGVEALAMICRLGDDFLKSTAALQIKIVCANSDRLTKELTLVGGVPPLINMMNSGDTLLQRHASQTVSGLIMNKAFLSEVLAGGVVASLITLLVCDDDETATYACQAIGRVVAQEAGAHAQAKAMGALQILAQIAAGSREVGMVPEGVRYMDGGDHAGEMREFEEAGAGDKLGFGHNISAARGSGLGDEMCKALRCTREAAIAVGNFATNEEKFILDGSSNFLDGRRVSGMLPQGLLAQAPTTHQPSSDFSRVKAIEEESSEEEESGEEAEYEVDELTGMKVKVKKVEKDDFVPEIQKRLARRTEADRMSVMSAYIARQEELRMQLVRTKKIEEESDAESESESEWETGDEDEEGEESEEDEEDEEGEVFTF</sequence>
<feature type="region of interest" description="Disordered" evidence="3">
    <location>
        <begin position="1569"/>
        <end position="1613"/>
    </location>
</feature>
<feature type="coiled-coil region" evidence="2">
    <location>
        <begin position="227"/>
        <end position="254"/>
    </location>
</feature>
<feature type="compositionally biased region" description="Acidic residues" evidence="3">
    <location>
        <begin position="1575"/>
        <end position="1613"/>
    </location>
</feature>
<dbReference type="InterPro" id="IPR016024">
    <property type="entry name" value="ARM-type_fold"/>
</dbReference>
<dbReference type="InterPro" id="IPR052441">
    <property type="entry name" value="Armadillo-Ser/Thr_Kinase"/>
</dbReference>
<feature type="region of interest" description="Disordered" evidence="3">
    <location>
        <begin position="80"/>
        <end position="106"/>
    </location>
</feature>
<feature type="compositionally biased region" description="Acidic residues" evidence="3">
    <location>
        <begin position="586"/>
        <end position="631"/>
    </location>
</feature>
<feature type="compositionally biased region" description="Acidic residues" evidence="3">
    <location>
        <begin position="261"/>
        <end position="271"/>
    </location>
</feature>
<comment type="caution">
    <text evidence="4">The sequence shown here is derived from an EMBL/GenBank/DDBJ whole genome shotgun (WGS) entry which is preliminary data.</text>
</comment>
<dbReference type="SUPFAM" id="SSF48371">
    <property type="entry name" value="ARM repeat"/>
    <property type="match status" value="1"/>
</dbReference>
<reference evidence="4 5" key="1">
    <citation type="journal article" date="2023" name="Commun. Biol.">
        <title>Genome analysis of Parmales, the sister group of diatoms, reveals the evolutionary specialization of diatoms from phago-mixotrophs to photoautotrophs.</title>
        <authorList>
            <person name="Ban H."/>
            <person name="Sato S."/>
            <person name="Yoshikawa S."/>
            <person name="Yamada K."/>
            <person name="Nakamura Y."/>
            <person name="Ichinomiya M."/>
            <person name="Sato N."/>
            <person name="Blanc-Mathieu R."/>
            <person name="Endo H."/>
            <person name="Kuwata A."/>
            <person name="Ogata H."/>
        </authorList>
    </citation>
    <scope>NUCLEOTIDE SEQUENCE [LARGE SCALE GENOMIC DNA]</scope>
</reference>
<feature type="region of interest" description="Disordered" evidence="3">
    <location>
        <begin position="261"/>
        <end position="285"/>
    </location>
</feature>
<dbReference type="PANTHER" id="PTHR46618">
    <property type="entry name" value="ARMADILLO REPEAT-CONTAINING PROTEIN 3"/>
    <property type="match status" value="1"/>
</dbReference>
<evidence type="ECO:0000256" key="3">
    <source>
        <dbReference type="SAM" id="MobiDB-lite"/>
    </source>
</evidence>
<feature type="region of interest" description="Disordered" evidence="3">
    <location>
        <begin position="1"/>
        <end position="31"/>
    </location>
</feature>
<proteinExistence type="predicted"/>
<evidence type="ECO:0008006" key="6">
    <source>
        <dbReference type="Google" id="ProtNLM"/>
    </source>
</evidence>
<keyword evidence="5" id="KW-1185">Reference proteome</keyword>
<keyword evidence="1" id="KW-0677">Repeat</keyword>
<protein>
    <recommendedName>
        <fullName evidence="6">Armadillo-type protein</fullName>
    </recommendedName>
</protein>
<evidence type="ECO:0000313" key="5">
    <source>
        <dbReference type="Proteomes" id="UP001165060"/>
    </source>
</evidence>
<evidence type="ECO:0000313" key="4">
    <source>
        <dbReference type="EMBL" id="GMI28512.1"/>
    </source>
</evidence>
<dbReference type="PANTHER" id="PTHR46618:SF1">
    <property type="entry name" value="ARMADILLO REPEAT-CONTAINING PROTEIN 3"/>
    <property type="match status" value="1"/>
</dbReference>
<keyword evidence="2" id="KW-0175">Coiled coil</keyword>
<evidence type="ECO:0000256" key="2">
    <source>
        <dbReference type="SAM" id="Coils"/>
    </source>
</evidence>
<dbReference type="Gene3D" id="1.25.10.10">
    <property type="entry name" value="Leucine-rich Repeat Variant"/>
    <property type="match status" value="2"/>
</dbReference>
<feature type="region of interest" description="Disordered" evidence="3">
    <location>
        <begin position="586"/>
        <end position="667"/>
    </location>
</feature>
<organism evidence="4 5">
    <name type="scientific">Tetraparma gracilis</name>
    <dbReference type="NCBI Taxonomy" id="2962635"/>
    <lineage>
        <taxon>Eukaryota</taxon>
        <taxon>Sar</taxon>
        <taxon>Stramenopiles</taxon>
        <taxon>Ochrophyta</taxon>
        <taxon>Bolidophyceae</taxon>
        <taxon>Parmales</taxon>
        <taxon>Triparmaceae</taxon>
        <taxon>Tetraparma</taxon>
    </lineage>
</organism>
<dbReference type="EMBL" id="BRYB01001557">
    <property type="protein sequence ID" value="GMI28512.1"/>
    <property type="molecule type" value="Genomic_DNA"/>
</dbReference>
<feature type="region of interest" description="Disordered" evidence="3">
    <location>
        <begin position="990"/>
        <end position="1026"/>
    </location>
</feature>
<name>A0ABQ6MMC6_9STRA</name>
<feature type="coiled-coil region" evidence="2">
    <location>
        <begin position="366"/>
        <end position="412"/>
    </location>
</feature>
<accession>A0ABQ6MMC6</accession>